<keyword evidence="1" id="KW-0677">Repeat</keyword>
<keyword evidence="2 3" id="KW-0802">TPR repeat</keyword>
<dbReference type="InterPro" id="IPR018253">
    <property type="entry name" value="DnaJ_domain_CS"/>
</dbReference>
<feature type="repeat" description="TPR" evidence="3">
    <location>
        <begin position="257"/>
        <end position="290"/>
    </location>
</feature>
<dbReference type="Pfam" id="PF00226">
    <property type="entry name" value="DnaJ"/>
    <property type="match status" value="1"/>
</dbReference>
<accession>A0AAD6IVL5</accession>
<dbReference type="PRINTS" id="PR00625">
    <property type="entry name" value="JDOMAIN"/>
</dbReference>
<dbReference type="Gene3D" id="1.10.287.110">
    <property type="entry name" value="DnaJ domain"/>
    <property type="match status" value="1"/>
</dbReference>
<evidence type="ECO:0000313" key="7">
    <source>
        <dbReference type="Proteomes" id="UP001221413"/>
    </source>
</evidence>
<evidence type="ECO:0000256" key="1">
    <source>
        <dbReference type="ARBA" id="ARBA00022737"/>
    </source>
</evidence>
<dbReference type="InterPro" id="IPR036869">
    <property type="entry name" value="J_dom_sf"/>
</dbReference>
<evidence type="ECO:0000256" key="2">
    <source>
        <dbReference type="ARBA" id="ARBA00022803"/>
    </source>
</evidence>
<dbReference type="Pfam" id="PF13432">
    <property type="entry name" value="TPR_16"/>
    <property type="match status" value="2"/>
</dbReference>
<evidence type="ECO:0000256" key="4">
    <source>
        <dbReference type="SAM" id="MobiDB-lite"/>
    </source>
</evidence>
<evidence type="ECO:0000313" key="6">
    <source>
        <dbReference type="EMBL" id="KAJ6259438.1"/>
    </source>
</evidence>
<dbReference type="Pfam" id="PF13414">
    <property type="entry name" value="TPR_11"/>
    <property type="match status" value="1"/>
</dbReference>
<comment type="caution">
    <text evidence="6">The sequence shown here is derived from an EMBL/GenBank/DDBJ whole genome shotgun (WGS) entry which is preliminary data.</text>
</comment>
<feature type="repeat" description="TPR" evidence="3">
    <location>
        <begin position="211"/>
        <end position="244"/>
    </location>
</feature>
<feature type="region of interest" description="Disordered" evidence="4">
    <location>
        <begin position="519"/>
        <end position="564"/>
    </location>
</feature>
<evidence type="ECO:0000259" key="5">
    <source>
        <dbReference type="PROSITE" id="PS50076"/>
    </source>
</evidence>
<keyword evidence="7" id="KW-1185">Reference proteome</keyword>
<dbReference type="SUPFAM" id="SSF48452">
    <property type="entry name" value="TPR-like"/>
    <property type="match status" value="2"/>
</dbReference>
<dbReference type="Gene3D" id="1.25.40.10">
    <property type="entry name" value="Tetratricopeptide repeat domain"/>
    <property type="match status" value="1"/>
</dbReference>
<dbReference type="PANTHER" id="PTHR45188">
    <property type="entry name" value="DNAJ PROTEIN P58IPK HOMOLOG"/>
    <property type="match status" value="1"/>
</dbReference>
<reference evidence="6" key="1">
    <citation type="submission" date="2023-01" db="EMBL/GenBank/DDBJ databases">
        <title>The chitinases involved in constricting ring structure development in the nematode-trapping fungus Drechslerella dactyloides.</title>
        <authorList>
            <person name="Wang R."/>
            <person name="Zhang L."/>
            <person name="Tang P."/>
            <person name="Li S."/>
            <person name="Liang L."/>
        </authorList>
    </citation>
    <scope>NUCLEOTIDE SEQUENCE</scope>
    <source>
        <strain evidence="6">YMF1.00031</strain>
    </source>
</reference>
<dbReference type="AlphaFoldDB" id="A0AAD6IVL5"/>
<feature type="repeat" description="TPR" evidence="3">
    <location>
        <begin position="29"/>
        <end position="62"/>
    </location>
</feature>
<proteinExistence type="predicted"/>
<dbReference type="EMBL" id="JAQGDS010000006">
    <property type="protein sequence ID" value="KAJ6259438.1"/>
    <property type="molecule type" value="Genomic_DNA"/>
</dbReference>
<dbReference type="InterPro" id="IPR011990">
    <property type="entry name" value="TPR-like_helical_dom_sf"/>
</dbReference>
<dbReference type="Pfam" id="PF13181">
    <property type="entry name" value="TPR_8"/>
    <property type="match status" value="1"/>
</dbReference>
<dbReference type="SMART" id="SM00028">
    <property type="entry name" value="TPR"/>
    <property type="match status" value="6"/>
</dbReference>
<gene>
    <name evidence="6" type="ORF">Dda_5075</name>
</gene>
<feature type="compositionally biased region" description="Basic and acidic residues" evidence="4">
    <location>
        <begin position="551"/>
        <end position="564"/>
    </location>
</feature>
<dbReference type="PROSITE" id="PS50076">
    <property type="entry name" value="DNAJ_2"/>
    <property type="match status" value="1"/>
</dbReference>
<organism evidence="6 7">
    <name type="scientific">Drechslerella dactyloides</name>
    <name type="common">Nematode-trapping fungus</name>
    <name type="synonym">Arthrobotrys dactyloides</name>
    <dbReference type="NCBI Taxonomy" id="74499"/>
    <lineage>
        <taxon>Eukaryota</taxon>
        <taxon>Fungi</taxon>
        <taxon>Dikarya</taxon>
        <taxon>Ascomycota</taxon>
        <taxon>Pezizomycotina</taxon>
        <taxon>Orbiliomycetes</taxon>
        <taxon>Orbiliales</taxon>
        <taxon>Orbiliaceae</taxon>
        <taxon>Drechslerella</taxon>
    </lineage>
</organism>
<dbReference type="PROSITE" id="PS00636">
    <property type="entry name" value="DNAJ_1"/>
    <property type="match status" value="1"/>
</dbReference>
<sequence length="564" mass="61877">MDAINHATPMNVDSSPVPANPPATGALAAEACKDLGNKYFKQKNYPGAIAEYTNAISADPQNAVYFNNRAAAFMSNGDYQMALEDCREADRLQPGADKTSLRMSRILTSMGRPEEALDLLSTDKFSASDRNLPQQMIAHIKSAASSLASGSGSMTLYALDRAEAGLGLGCEIPKKWRLMRAEANLKIGNLNSLGEAQNVVMSLLRQNSKDPDALVMRGRILYAQGENAKAAQHFQEALRCDPDFKDARVYLKRAKELDKKKEMGNDAFKKGDYENARVLYTEALEVDPENKGTNAKIFQNRAMTLMKLKCFDDAISDCDFALKLDPSYTKARRTRAKILGQAGKWEDAVRELKALYDANPQDGTLPKEIRQAELELKKSLRKDYYKILGIEKDASEQQIKKAYRQMAIKWHPDKNPDNPDADARFKDIGEAYETLSDMNKRDRYDRGLDIEPDPNEMFGGGMGGGIDPSVLFAAMGGGGGGGGGGFHFGGGPGASPFGGFGGGGHSHGARFSRSMLGPWTLEKDDDDDAHDLASVDRYASNPYQGNANYNERGRERSEEKDDII</sequence>
<evidence type="ECO:0000256" key="3">
    <source>
        <dbReference type="PROSITE-ProRule" id="PRU00339"/>
    </source>
</evidence>
<dbReference type="PROSITE" id="PS50005">
    <property type="entry name" value="TPR"/>
    <property type="match status" value="3"/>
</dbReference>
<dbReference type="InterPro" id="IPR001623">
    <property type="entry name" value="DnaJ_domain"/>
</dbReference>
<dbReference type="Proteomes" id="UP001221413">
    <property type="component" value="Unassembled WGS sequence"/>
</dbReference>
<feature type="domain" description="J" evidence="5">
    <location>
        <begin position="383"/>
        <end position="448"/>
    </location>
</feature>
<dbReference type="SMART" id="SM00271">
    <property type="entry name" value="DnaJ"/>
    <property type="match status" value="1"/>
</dbReference>
<dbReference type="SUPFAM" id="SSF46565">
    <property type="entry name" value="Chaperone J-domain"/>
    <property type="match status" value="1"/>
</dbReference>
<dbReference type="InterPro" id="IPR019734">
    <property type="entry name" value="TPR_rpt"/>
</dbReference>
<name>A0AAD6IVL5_DREDA</name>
<protein>
    <recommendedName>
        <fullName evidence="5">J domain-containing protein</fullName>
    </recommendedName>
</protein>
<dbReference type="PANTHER" id="PTHR45188:SF2">
    <property type="entry name" value="DNAJ HOMOLOG SUBFAMILY C MEMBER 7"/>
    <property type="match status" value="1"/>
</dbReference>
<dbReference type="CDD" id="cd06257">
    <property type="entry name" value="DnaJ"/>
    <property type="match status" value="1"/>
</dbReference>